<dbReference type="AlphaFoldDB" id="A0A1D7THJ6"/>
<dbReference type="GO" id="GO:0032259">
    <property type="term" value="P:methylation"/>
    <property type="evidence" value="ECO:0007669"/>
    <property type="project" value="UniProtKB-KW"/>
</dbReference>
<keyword evidence="4" id="KW-1185">Reference proteome</keyword>
<dbReference type="PANTHER" id="PTHR43861">
    <property type="entry name" value="TRANS-ACONITATE 2-METHYLTRANSFERASE-RELATED"/>
    <property type="match status" value="1"/>
</dbReference>
<dbReference type="InterPro" id="IPR029063">
    <property type="entry name" value="SAM-dependent_MTases_sf"/>
</dbReference>
<reference evidence="4" key="1">
    <citation type="submission" date="2016-08" db="EMBL/GenBank/DDBJ databases">
        <title>Complete genome sequence of the organohalide-respiring Epsilonproteobacterium Sulfurospirillum halorespirans.</title>
        <authorList>
            <person name="Goris T."/>
            <person name="Zimmermann J."/>
            <person name="Schenz B."/>
            <person name="Lemos M."/>
            <person name="Hackermueller J."/>
            <person name="Diekert G."/>
        </authorList>
    </citation>
    <scope>NUCLEOTIDE SEQUENCE [LARGE SCALE GENOMIC DNA]</scope>
    <source>
        <strain>DSM 13726</strain>
        <strain evidence="4">PCE-M2</strain>
    </source>
</reference>
<accession>A0A1D7THJ6</accession>
<organism evidence="3 4">
    <name type="scientific">Sulfurospirillum halorespirans DSM 13726</name>
    <dbReference type="NCBI Taxonomy" id="1193502"/>
    <lineage>
        <taxon>Bacteria</taxon>
        <taxon>Pseudomonadati</taxon>
        <taxon>Campylobacterota</taxon>
        <taxon>Epsilonproteobacteria</taxon>
        <taxon>Campylobacterales</taxon>
        <taxon>Sulfurospirillaceae</taxon>
        <taxon>Sulfurospirillum</taxon>
    </lineage>
</organism>
<gene>
    <name evidence="3" type="ORF">SHALO_0663</name>
</gene>
<evidence type="ECO:0000313" key="3">
    <source>
        <dbReference type="EMBL" id="AOO64446.1"/>
    </source>
</evidence>
<dbReference type="PATRIC" id="fig|1193502.14.peg.667"/>
<dbReference type="InterPro" id="IPR041698">
    <property type="entry name" value="Methyltransf_25"/>
</dbReference>
<dbReference type="RefSeq" id="WP_069477358.1">
    <property type="nucleotide sequence ID" value="NZ_CP017111.1"/>
</dbReference>
<name>A0A1D7THJ6_9BACT</name>
<evidence type="ECO:0000259" key="2">
    <source>
        <dbReference type="Pfam" id="PF13649"/>
    </source>
</evidence>
<dbReference type="STRING" id="1193502.SHALO_0663"/>
<keyword evidence="3" id="KW-0489">Methyltransferase</keyword>
<dbReference type="SUPFAM" id="SSF53335">
    <property type="entry name" value="S-adenosyl-L-methionine-dependent methyltransferases"/>
    <property type="match status" value="1"/>
</dbReference>
<protein>
    <submittedName>
        <fullName evidence="3">Putative methyltransferase</fullName>
    </submittedName>
</protein>
<dbReference type="Proteomes" id="UP000094609">
    <property type="component" value="Chromosome"/>
</dbReference>
<dbReference type="PANTHER" id="PTHR43861:SF6">
    <property type="entry name" value="METHYLTRANSFERASE TYPE 11"/>
    <property type="match status" value="1"/>
</dbReference>
<dbReference type="Gene3D" id="3.40.50.150">
    <property type="entry name" value="Vaccinia Virus protein VP39"/>
    <property type="match status" value="1"/>
</dbReference>
<evidence type="ECO:0000256" key="1">
    <source>
        <dbReference type="ARBA" id="ARBA00022679"/>
    </source>
</evidence>
<keyword evidence="1 3" id="KW-0808">Transferase</keyword>
<dbReference type="GO" id="GO:0008168">
    <property type="term" value="F:methyltransferase activity"/>
    <property type="evidence" value="ECO:0007669"/>
    <property type="project" value="UniProtKB-KW"/>
</dbReference>
<feature type="domain" description="Methyltransferase" evidence="2">
    <location>
        <begin position="40"/>
        <end position="127"/>
    </location>
</feature>
<evidence type="ECO:0000313" key="4">
    <source>
        <dbReference type="Proteomes" id="UP000094609"/>
    </source>
</evidence>
<sequence>MINPLDLYAKIESLIGFDAQYETLYQTYLGLLKPLHVKRILDVGCGNGKFLVHLKNEQLSACGIDRSAAMIERARALGVEASTQELEAFEEASFECVVAIADVLNYIAPAQIDSFLEAVVRVLPKEGYFICDVNTLYGFEGVAEGVMCHDTEDQFLCVDATFEHNELLTKIVLFEKEGDLYHKNEGSITQYFHPLSFFKKLGAFKLCSTKPVTLFGDEPDKTILILQKR</sequence>
<dbReference type="Gene3D" id="2.20.25.110">
    <property type="entry name" value="S-adenosyl-L-methionine-dependent methyltransferases"/>
    <property type="match status" value="1"/>
</dbReference>
<dbReference type="Pfam" id="PF13649">
    <property type="entry name" value="Methyltransf_25"/>
    <property type="match status" value="1"/>
</dbReference>
<dbReference type="CDD" id="cd02440">
    <property type="entry name" value="AdoMet_MTases"/>
    <property type="match status" value="1"/>
</dbReference>
<dbReference type="EMBL" id="CP017111">
    <property type="protein sequence ID" value="AOO64446.1"/>
    <property type="molecule type" value="Genomic_DNA"/>
</dbReference>
<dbReference type="KEGG" id="shal:SHALO_0663"/>
<proteinExistence type="predicted"/>